<dbReference type="GeneID" id="89453151"/>
<dbReference type="AlphaFoldDB" id="A3U897"/>
<dbReference type="STRING" id="216432.CA2559_06875"/>
<gene>
    <name evidence="1" type="ordered locus">CA2559_06875</name>
</gene>
<reference evidence="1 2" key="1">
    <citation type="journal article" date="2010" name="J. Bacteriol.">
        <title>The complete genome sequence of Croceibacter atlanticus HTCC2559T.</title>
        <authorList>
            <person name="Oh H.M."/>
            <person name="Kang I."/>
            <person name="Ferriera S."/>
            <person name="Giovannoni S.J."/>
            <person name="Cho J.C."/>
        </authorList>
    </citation>
    <scope>NUCLEOTIDE SEQUENCE [LARGE SCALE GENOMIC DNA]</scope>
    <source>
        <strain evidence="2">ATCC BAA-628 / HTCC2559 / KCTC 12090</strain>
    </source>
</reference>
<organism evidence="1 2">
    <name type="scientific">Croceibacter atlanticus (strain ATCC BAA-628 / JCM 21780 / CIP 108009 / IAM 15332 / KCTC 12090 / HTCC2559)</name>
    <dbReference type="NCBI Taxonomy" id="216432"/>
    <lineage>
        <taxon>Bacteria</taxon>
        <taxon>Pseudomonadati</taxon>
        <taxon>Bacteroidota</taxon>
        <taxon>Flavobacteriia</taxon>
        <taxon>Flavobacteriales</taxon>
        <taxon>Flavobacteriaceae</taxon>
        <taxon>Croceibacter</taxon>
    </lineage>
</organism>
<dbReference type="OrthoDB" id="1431549at2"/>
<name>A3U897_CROAH</name>
<dbReference type="HOGENOM" id="CLU_1287046_0_0_10"/>
<dbReference type="EMBL" id="CP002046">
    <property type="protein sequence ID" value="EAP88464.1"/>
    <property type="molecule type" value="Genomic_DNA"/>
</dbReference>
<sequence>MTKLLTSIILFASLVTNAQSIYKKSSELKKRNEIKQTDRYLLDKSKSINPMFFGSYVYDRNGRIIDSKEFFPNGKFSSHSKFEYPNDTIRIKILLDSTGVELKKIEQKVDLSEKKIERENIDNKNFEYVYDSNGNIAKIYKIKGNKKSLLMEKKYNDNNYLIQESFFEFKLDGAKIPQVIIYTRDESDNILRITRMSENEIEYIEFYTHKKYST</sequence>
<evidence type="ECO:0000313" key="1">
    <source>
        <dbReference type="EMBL" id="EAP88464.1"/>
    </source>
</evidence>
<accession>A3U897</accession>
<evidence type="ECO:0000313" key="2">
    <source>
        <dbReference type="Proteomes" id="UP000002297"/>
    </source>
</evidence>
<dbReference type="Proteomes" id="UP000002297">
    <property type="component" value="Chromosome"/>
</dbReference>
<dbReference type="RefSeq" id="WP_013187132.1">
    <property type="nucleotide sequence ID" value="NC_014230.1"/>
</dbReference>
<protein>
    <submittedName>
        <fullName evidence="1">Uncharacterized protein</fullName>
    </submittedName>
</protein>
<keyword evidence="2" id="KW-1185">Reference proteome</keyword>
<proteinExistence type="predicted"/>
<dbReference type="KEGG" id="cat:CA2559_06875"/>